<evidence type="ECO:0000313" key="1">
    <source>
        <dbReference type="EMBL" id="KAJ6958085.1"/>
    </source>
</evidence>
<accession>A0AAD6LCD4</accession>
<dbReference type="AlphaFoldDB" id="A0AAD6LCD4"/>
<keyword evidence="2" id="KW-1185">Reference proteome</keyword>
<dbReference type="Proteomes" id="UP001164929">
    <property type="component" value="Chromosome 18"/>
</dbReference>
<gene>
    <name evidence="1" type="ORF">NC653_039901</name>
</gene>
<comment type="caution">
    <text evidence="1">The sequence shown here is derived from an EMBL/GenBank/DDBJ whole genome shotgun (WGS) entry which is preliminary data.</text>
</comment>
<proteinExistence type="predicted"/>
<evidence type="ECO:0000313" key="2">
    <source>
        <dbReference type="Proteomes" id="UP001164929"/>
    </source>
</evidence>
<sequence>MRHSSCYRASTYPFTWQNLKKITRGVEFVLGMDRLVSCQIPRIRLLENFLSRERCVYVDCFIDFCKLYT</sequence>
<name>A0AAD6LCD4_9ROSI</name>
<organism evidence="1 2">
    <name type="scientific">Populus alba x Populus x berolinensis</name>
    <dbReference type="NCBI Taxonomy" id="444605"/>
    <lineage>
        <taxon>Eukaryota</taxon>
        <taxon>Viridiplantae</taxon>
        <taxon>Streptophyta</taxon>
        <taxon>Embryophyta</taxon>
        <taxon>Tracheophyta</taxon>
        <taxon>Spermatophyta</taxon>
        <taxon>Magnoliopsida</taxon>
        <taxon>eudicotyledons</taxon>
        <taxon>Gunneridae</taxon>
        <taxon>Pentapetalae</taxon>
        <taxon>rosids</taxon>
        <taxon>fabids</taxon>
        <taxon>Malpighiales</taxon>
        <taxon>Salicaceae</taxon>
        <taxon>Saliceae</taxon>
        <taxon>Populus</taxon>
    </lineage>
</organism>
<dbReference type="EMBL" id="JAQIZT010000018">
    <property type="protein sequence ID" value="KAJ6958085.1"/>
    <property type="molecule type" value="Genomic_DNA"/>
</dbReference>
<protein>
    <submittedName>
        <fullName evidence="1">Uncharacterized protein</fullName>
    </submittedName>
</protein>
<reference evidence="1 2" key="1">
    <citation type="journal article" date="2023" name="Mol. Ecol. Resour.">
        <title>Chromosome-level genome assembly of a triploid poplar Populus alba 'Berolinensis'.</title>
        <authorList>
            <person name="Chen S."/>
            <person name="Yu Y."/>
            <person name="Wang X."/>
            <person name="Wang S."/>
            <person name="Zhang T."/>
            <person name="Zhou Y."/>
            <person name="He R."/>
            <person name="Meng N."/>
            <person name="Wang Y."/>
            <person name="Liu W."/>
            <person name="Liu Z."/>
            <person name="Liu J."/>
            <person name="Guo Q."/>
            <person name="Huang H."/>
            <person name="Sederoff R.R."/>
            <person name="Wang G."/>
            <person name="Qu G."/>
            <person name="Chen S."/>
        </authorList>
    </citation>
    <scope>NUCLEOTIDE SEQUENCE [LARGE SCALE GENOMIC DNA]</scope>
    <source>
        <strain evidence="1">SC-2020</strain>
    </source>
</reference>